<dbReference type="RefSeq" id="WP_073046120.1">
    <property type="nucleotide sequence ID" value="NZ_FQUO01000015.1"/>
</dbReference>
<sequence length="142" mass="16141">MAAQNFKNHRQIVPSFHLLTGLPLGALVFGAIRNLFTTSADNLYEASLIALASLILFSLYAHSRLFALKAQDRAIRAEESLRYFQLTGRRFDSRLSTSQIIALRFASDEELPVLAQEAAERNLSNKEIKQQIKNWRADTYRV</sequence>
<keyword evidence="1" id="KW-0472">Membrane</keyword>
<reference evidence="2 3" key="1">
    <citation type="submission" date="2016-11" db="EMBL/GenBank/DDBJ databases">
        <authorList>
            <person name="Jaros S."/>
            <person name="Januszkiewicz K."/>
            <person name="Wedrychowicz H."/>
        </authorList>
    </citation>
    <scope>NUCLEOTIDE SEQUENCE [LARGE SCALE GENOMIC DNA]</scope>
    <source>
        <strain evidence="2 3">DSM 26897</strain>
    </source>
</reference>
<keyword evidence="3" id="KW-1185">Reference proteome</keyword>
<feature type="transmembrane region" description="Helical" evidence="1">
    <location>
        <begin position="12"/>
        <end position="32"/>
    </location>
</feature>
<evidence type="ECO:0000256" key="1">
    <source>
        <dbReference type="SAM" id="Phobius"/>
    </source>
</evidence>
<dbReference type="AlphaFoldDB" id="A0A1M5G5Y3"/>
<protein>
    <submittedName>
        <fullName evidence="2">Uncharacterized protein</fullName>
    </submittedName>
</protein>
<feature type="transmembrane region" description="Helical" evidence="1">
    <location>
        <begin position="44"/>
        <end position="61"/>
    </location>
</feature>
<dbReference type="OrthoDB" id="765463at2"/>
<keyword evidence="1" id="KW-1133">Transmembrane helix</keyword>
<keyword evidence="1" id="KW-0812">Transmembrane</keyword>
<accession>A0A1M5G5Y3</accession>
<evidence type="ECO:0000313" key="2">
    <source>
        <dbReference type="EMBL" id="SHF99197.1"/>
    </source>
</evidence>
<dbReference type="EMBL" id="FQUO01000015">
    <property type="protein sequence ID" value="SHF99197.1"/>
    <property type="molecule type" value="Genomic_DNA"/>
</dbReference>
<proteinExistence type="predicted"/>
<gene>
    <name evidence="2" type="ORF">SAMN05444008_115118</name>
</gene>
<dbReference type="InterPro" id="IPR045385">
    <property type="entry name" value="DUF6526"/>
</dbReference>
<evidence type="ECO:0000313" key="3">
    <source>
        <dbReference type="Proteomes" id="UP000184368"/>
    </source>
</evidence>
<dbReference type="STRING" id="1302690.BUE76_10895"/>
<organism evidence="2 3">
    <name type="scientific">Cnuella takakiae</name>
    <dbReference type="NCBI Taxonomy" id="1302690"/>
    <lineage>
        <taxon>Bacteria</taxon>
        <taxon>Pseudomonadati</taxon>
        <taxon>Bacteroidota</taxon>
        <taxon>Chitinophagia</taxon>
        <taxon>Chitinophagales</taxon>
        <taxon>Chitinophagaceae</taxon>
        <taxon>Cnuella</taxon>
    </lineage>
</organism>
<name>A0A1M5G5Y3_9BACT</name>
<dbReference type="Proteomes" id="UP000184368">
    <property type="component" value="Unassembled WGS sequence"/>
</dbReference>
<dbReference type="Pfam" id="PF20136">
    <property type="entry name" value="DUF6526"/>
    <property type="match status" value="1"/>
</dbReference>